<evidence type="ECO:0000256" key="3">
    <source>
        <dbReference type="ARBA" id="ARBA00023163"/>
    </source>
</evidence>
<accession>A0ABT2GQE5</accession>
<keyword evidence="6" id="KW-1185">Reference proteome</keyword>
<dbReference type="InterPro" id="IPR059106">
    <property type="entry name" value="WHD_MalT"/>
</dbReference>
<reference evidence="5" key="1">
    <citation type="submission" date="2022-08" db="EMBL/GenBank/DDBJ databases">
        <authorList>
            <person name="Deng Y."/>
            <person name="Han X.-F."/>
            <person name="Zhang Y.-Q."/>
        </authorList>
    </citation>
    <scope>NUCLEOTIDE SEQUENCE</scope>
    <source>
        <strain evidence="5">CPCC 205763</strain>
    </source>
</reference>
<dbReference type="PANTHER" id="PTHR44688">
    <property type="entry name" value="DNA-BINDING TRANSCRIPTIONAL ACTIVATOR DEVR_DOSR"/>
    <property type="match status" value="1"/>
</dbReference>
<keyword evidence="3" id="KW-0804">Transcription</keyword>
<dbReference type="InterPro" id="IPR016032">
    <property type="entry name" value="Sig_transdc_resp-reg_C-effctor"/>
</dbReference>
<dbReference type="EMBL" id="JANLCM010000001">
    <property type="protein sequence ID" value="MCS5718398.1"/>
    <property type="molecule type" value="Genomic_DNA"/>
</dbReference>
<dbReference type="SUPFAM" id="SSF52540">
    <property type="entry name" value="P-loop containing nucleoside triphosphate hydrolases"/>
    <property type="match status" value="1"/>
</dbReference>
<dbReference type="Pfam" id="PF25873">
    <property type="entry name" value="WHD_MalT"/>
    <property type="match status" value="1"/>
</dbReference>
<proteinExistence type="predicted"/>
<evidence type="ECO:0000256" key="1">
    <source>
        <dbReference type="ARBA" id="ARBA00023015"/>
    </source>
</evidence>
<organism evidence="5 6">
    <name type="scientific">Herbiconiux aconitum</name>
    <dbReference type="NCBI Taxonomy" id="2970913"/>
    <lineage>
        <taxon>Bacteria</taxon>
        <taxon>Bacillati</taxon>
        <taxon>Actinomycetota</taxon>
        <taxon>Actinomycetes</taxon>
        <taxon>Micrococcales</taxon>
        <taxon>Microbacteriaceae</taxon>
        <taxon>Herbiconiux</taxon>
    </lineage>
</organism>
<name>A0ABT2GQE5_9MICO</name>
<evidence type="ECO:0000256" key="2">
    <source>
        <dbReference type="ARBA" id="ARBA00023125"/>
    </source>
</evidence>
<dbReference type="CDD" id="cd06170">
    <property type="entry name" value="LuxR_C_like"/>
    <property type="match status" value="1"/>
</dbReference>
<dbReference type="InterPro" id="IPR027417">
    <property type="entry name" value="P-loop_NTPase"/>
</dbReference>
<dbReference type="Gene3D" id="1.10.10.10">
    <property type="entry name" value="Winged helix-like DNA-binding domain superfamily/Winged helix DNA-binding domain"/>
    <property type="match status" value="1"/>
</dbReference>
<dbReference type="PANTHER" id="PTHR44688:SF16">
    <property type="entry name" value="DNA-BINDING TRANSCRIPTIONAL ACTIVATOR DEVR_DOSR"/>
    <property type="match status" value="1"/>
</dbReference>
<dbReference type="Pfam" id="PF00196">
    <property type="entry name" value="GerE"/>
    <property type="match status" value="1"/>
</dbReference>
<feature type="domain" description="HTH luxR-type" evidence="4">
    <location>
        <begin position="678"/>
        <end position="743"/>
    </location>
</feature>
<comment type="caution">
    <text evidence="5">The sequence shown here is derived from an EMBL/GenBank/DDBJ whole genome shotgun (WGS) entry which is preliminary data.</text>
</comment>
<dbReference type="InterPro" id="IPR036388">
    <property type="entry name" value="WH-like_DNA-bd_sf"/>
</dbReference>
<dbReference type="PROSITE" id="PS50043">
    <property type="entry name" value="HTH_LUXR_2"/>
    <property type="match status" value="1"/>
</dbReference>
<dbReference type="InterPro" id="IPR011990">
    <property type="entry name" value="TPR-like_helical_dom_sf"/>
</dbReference>
<keyword evidence="1" id="KW-0805">Transcription regulation</keyword>
<dbReference type="Gene3D" id="1.25.40.10">
    <property type="entry name" value="Tetratricopeptide repeat domain"/>
    <property type="match status" value="1"/>
</dbReference>
<protein>
    <submittedName>
        <fullName evidence="5">LuxR C-terminal-related transcriptional regulator</fullName>
    </submittedName>
</protein>
<dbReference type="Proteomes" id="UP001165584">
    <property type="component" value="Unassembled WGS sequence"/>
</dbReference>
<evidence type="ECO:0000259" key="4">
    <source>
        <dbReference type="PROSITE" id="PS50043"/>
    </source>
</evidence>
<keyword evidence="2" id="KW-0238">DNA-binding</keyword>
<dbReference type="SUPFAM" id="SSF46894">
    <property type="entry name" value="C-terminal effector domain of the bipartite response regulators"/>
    <property type="match status" value="1"/>
</dbReference>
<dbReference type="SMART" id="SM00421">
    <property type="entry name" value="HTH_LUXR"/>
    <property type="match status" value="1"/>
</dbReference>
<dbReference type="Gene3D" id="3.40.50.300">
    <property type="entry name" value="P-loop containing nucleotide triphosphate hydrolases"/>
    <property type="match status" value="1"/>
</dbReference>
<dbReference type="InterPro" id="IPR000792">
    <property type="entry name" value="Tscrpt_reg_LuxR_C"/>
</dbReference>
<gene>
    <name evidence="5" type="ORF">N1027_09635</name>
</gene>
<evidence type="ECO:0000313" key="6">
    <source>
        <dbReference type="Proteomes" id="UP001165584"/>
    </source>
</evidence>
<evidence type="ECO:0000313" key="5">
    <source>
        <dbReference type="EMBL" id="MCS5718398.1"/>
    </source>
</evidence>
<sequence>MAETIRAVRPRAGTLDLLLLDTKLAIPAPRDGFVSRASLIDTARDSGRAVVAITAPSGYGKSSLLAQWAAVEDRPVAWVSLDRFDDDAATLLTLLASAFARATGADSSIADDMRGHGPSVLGRSAPRLAAAFRTSPQPFVMMLDDLHELNSPACHDALTLVIAGIPPGSQFVAASRVEQPHLPRLRTSGATLELGVDDLALDANGAQQIFAEADLLLSPDLADTVTARTEGWPVGVYLAAKIAHDGADLSIAVSGDDRYVADYLYRESLSGLPDDVQRFLRRTAVLESFSAELCDGLLDERGSQLRLLELEAMNVFLVPLDRRREWYRYHPLFREFLLGELRRVEPASIPELHTRAADWYECNGSAAMAIEHLLQTPDGDRCVRLVADVALATYQAGQLQTVQRWITALGDRAVAAYPPLAVLAGWSAVVSGHPVTADRWADALEGFSYDSPPADGSASFESGRAMLRAMMCAHGPEQAIADAAFALAEEPDWSVWRDQALCLAAEGQLLAGDVEGAEALFTEASDVAVSNGNHDVHVLADAELAMVAMDQGRWVEAAGRIDSAVASIAEHRLNDYATAVPALAGAARLSLHRGVPTVERDLVRAMRARQFSTYAAPTLAVRARLSLAKTYFAVGDGTTSRHLLREIADIELRRPALGALGDDVRAFRSVVDSAAPGAANGVPPLTPAELRLLPYLQTHLTMPEIGARLFVSRNTVSTEVGSIYRKLGVSSRSDAVDRATAIGLIGG</sequence>
<dbReference type="RefSeq" id="WP_259507249.1">
    <property type="nucleotide sequence ID" value="NZ_JANLCM010000001.1"/>
</dbReference>